<accession>A0A6A6DNN7</accession>
<reference evidence="2" key="1">
    <citation type="journal article" date="2020" name="Stud. Mycol.">
        <title>101 Dothideomycetes genomes: a test case for predicting lifestyles and emergence of pathogens.</title>
        <authorList>
            <person name="Haridas S."/>
            <person name="Albert R."/>
            <person name="Binder M."/>
            <person name="Bloem J."/>
            <person name="Labutti K."/>
            <person name="Salamov A."/>
            <person name="Andreopoulos B."/>
            <person name="Baker S."/>
            <person name="Barry K."/>
            <person name="Bills G."/>
            <person name="Bluhm B."/>
            <person name="Cannon C."/>
            <person name="Castanera R."/>
            <person name="Culley D."/>
            <person name="Daum C."/>
            <person name="Ezra D."/>
            <person name="Gonzalez J."/>
            <person name="Henrissat B."/>
            <person name="Kuo A."/>
            <person name="Liang C."/>
            <person name="Lipzen A."/>
            <person name="Lutzoni F."/>
            <person name="Magnuson J."/>
            <person name="Mondo S."/>
            <person name="Nolan M."/>
            <person name="Ohm R."/>
            <person name="Pangilinan J."/>
            <person name="Park H.-J."/>
            <person name="Ramirez L."/>
            <person name="Alfaro M."/>
            <person name="Sun H."/>
            <person name="Tritt A."/>
            <person name="Yoshinaga Y."/>
            <person name="Zwiers L.-H."/>
            <person name="Turgeon B."/>
            <person name="Goodwin S."/>
            <person name="Spatafora J."/>
            <person name="Crous P."/>
            <person name="Grigoriev I."/>
        </authorList>
    </citation>
    <scope>NUCLEOTIDE SEQUENCE</scope>
    <source>
        <strain evidence="2">CBS 207.26</strain>
    </source>
</reference>
<name>A0A6A6DNN7_9PEZI</name>
<sequence>NYIALHWLHEVFLPKTQLDCNNWRLLLLNGYGGYVTVNFFCDYIENKVFYIFFLPYTTHVLQILDLHCYSLV</sequence>
<protein>
    <recommendedName>
        <fullName evidence="1">DDE-1 domain-containing protein</fullName>
    </recommendedName>
</protein>
<dbReference type="InterPro" id="IPR004875">
    <property type="entry name" value="DDE_SF_endonuclease_dom"/>
</dbReference>
<dbReference type="Proteomes" id="UP000800200">
    <property type="component" value="Unassembled WGS sequence"/>
</dbReference>
<feature type="non-terminal residue" evidence="2">
    <location>
        <position position="1"/>
    </location>
</feature>
<dbReference type="AlphaFoldDB" id="A0A6A6DNN7"/>
<dbReference type="EMBL" id="ML994657">
    <property type="protein sequence ID" value="KAF2180583.1"/>
    <property type="molecule type" value="Genomic_DNA"/>
</dbReference>
<feature type="domain" description="DDE-1" evidence="1">
    <location>
        <begin position="3"/>
        <end position="70"/>
    </location>
</feature>
<dbReference type="GO" id="GO:0003676">
    <property type="term" value="F:nucleic acid binding"/>
    <property type="evidence" value="ECO:0007669"/>
    <property type="project" value="InterPro"/>
</dbReference>
<dbReference type="Pfam" id="PF03184">
    <property type="entry name" value="DDE_1"/>
    <property type="match status" value="1"/>
</dbReference>
<organism evidence="2 3">
    <name type="scientific">Zopfia rhizophila CBS 207.26</name>
    <dbReference type="NCBI Taxonomy" id="1314779"/>
    <lineage>
        <taxon>Eukaryota</taxon>
        <taxon>Fungi</taxon>
        <taxon>Dikarya</taxon>
        <taxon>Ascomycota</taxon>
        <taxon>Pezizomycotina</taxon>
        <taxon>Dothideomycetes</taxon>
        <taxon>Dothideomycetes incertae sedis</taxon>
        <taxon>Zopfiaceae</taxon>
        <taxon>Zopfia</taxon>
    </lineage>
</organism>
<evidence type="ECO:0000313" key="3">
    <source>
        <dbReference type="Proteomes" id="UP000800200"/>
    </source>
</evidence>
<keyword evidence="3" id="KW-1185">Reference proteome</keyword>
<evidence type="ECO:0000259" key="1">
    <source>
        <dbReference type="Pfam" id="PF03184"/>
    </source>
</evidence>
<gene>
    <name evidence="2" type="ORF">K469DRAFT_592192</name>
</gene>
<evidence type="ECO:0000313" key="2">
    <source>
        <dbReference type="EMBL" id="KAF2180583.1"/>
    </source>
</evidence>
<proteinExistence type="predicted"/>